<keyword evidence="1" id="KW-1133">Transmembrane helix</keyword>
<evidence type="ECO:0000313" key="3">
    <source>
        <dbReference type="EMBL" id="ANI13480.1"/>
    </source>
</evidence>
<dbReference type="Pfam" id="PF13116">
    <property type="entry name" value="YhdP"/>
    <property type="match status" value="1"/>
</dbReference>
<dbReference type="Proteomes" id="UP000077748">
    <property type="component" value="Chromosome"/>
</dbReference>
<keyword evidence="1" id="KW-0472">Membrane</keyword>
<dbReference type="PANTHER" id="PTHR38690:SF1">
    <property type="entry name" value="PROTEASE"/>
    <property type="match status" value="1"/>
</dbReference>
<organism evidence="3 4">
    <name type="scientific">Pseudomonas citronellolis</name>
    <dbReference type="NCBI Taxonomy" id="53408"/>
    <lineage>
        <taxon>Bacteria</taxon>
        <taxon>Pseudomonadati</taxon>
        <taxon>Pseudomonadota</taxon>
        <taxon>Gammaproteobacteria</taxon>
        <taxon>Pseudomonadales</taxon>
        <taxon>Pseudomonadaceae</taxon>
        <taxon>Pseudomonas</taxon>
    </lineage>
</organism>
<dbReference type="RefSeq" id="WP_064582078.1">
    <property type="nucleotide sequence ID" value="NZ_CP015878.1"/>
</dbReference>
<feature type="domain" description="YhdP central" evidence="2">
    <location>
        <begin position="8"/>
        <end position="1265"/>
    </location>
</feature>
<dbReference type="PANTHER" id="PTHR38690">
    <property type="entry name" value="PROTEASE-RELATED"/>
    <property type="match status" value="1"/>
</dbReference>
<dbReference type="AlphaFoldDB" id="A0A1A9K8R3"/>
<evidence type="ECO:0000259" key="2">
    <source>
        <dbReference type="Pfam" id="PF13116"/>
    </source>
</evidence>
<feature type="transmembrane region" description="Helical" evidence="1">
    <location>
        <begin position="1219"/>
        <end position="1238"/>
    </location>
</feature>
<reference evidence="3 4" key="1">
    <citation type="submission" date="2016-05" db="EMBL/GenBank/DDBJ databases">
        <title>Genome Sequence of Pseudomonas citronellolis Strain SJTE-3, an Estrogens and Persistent Organic Pollutants degradation strain.</title>
        <authorList>
            <person name="Liang R."/>
        </authorList>
    </citation>
    <scope>NUCLEOTIDE SEQUENCE [LARGE SCALE GENOMIC DNA]</scope>
    <source>
        <strain evidence="3 4">SJTE-3</strain>
    </source>
</reference>
<evidence type="ECO:0000256" key="1">
    <source>
        <dbReference type="SAM" id="Phobius"/>
    </source>
</evidence>
<proteinExistence type="predicted"/>
<accession>A0A1A9K8R3</accession>
<protein>
    <submittedName>
        <fullName evidence="3">TIGR02099 family protein</fullName>
    </submittedName>
</protein>
<name>A0A1A9K8R3_9PSED</name>
<evidence type="ECO:0000313" key="4">
    <source>
        <dbReference type="Proteomes" id="UP000077748"/>
    </source>
</evidence>
<dbReference type="NCBIfam" id="TIGR02099">
    <property type="entry name" value="YhdP family protein"/>
    <property type="match status" value="1"/>
</dbReference>
<gene>
    <name evidence="3" type="ORF">A9C11_05555</name>
</gene>
<dbReference type="InterPro" id="IPR011836">
    <property type="entry name" value="YhdP"/>
</dbReference>
<dbReference type="EMBL" id="CP015878">
    <property type="protein sequence ID" value="ANI13480.1"/>
    <property type="molecule type" value="Genomic_DNA"/>
</dbReference>
<sequence length="1275" mass="139235">MDRFGRLFARLLRLLLGLCALGLVLLALYVSLGRQLAPLVAEYREDLAEQASARLHMPVRIGALEGSWRGFGPIITVRDIQLGEGSDALRLEQVRLTPDLPASLLARQPRIDSLELQGLHLSLREGEDGHWQVEGLPASPQGSDPRQLVDLLLTPRRLSLLDSQLSLLPREGQTLNLTYLGLTLHSGVFGQRLDGRFNLPDGQPVALRVDTRIDREDWKRSSADAYLSLPQSDWAKWLPASLTRQWRIQRLEAGGEFWARIDKGQPSAAVARLNAPQLQASFDGREAVKVGDLGVGLYFQRQGEEMSLRVSDLAANLGEKRWGEAELELNRQTRGEDHWRLRADRLDLGPLLPVVESLAPLPDKAVEWLQGLAPQGVLHHLNLDWWPQRQGAERLAYGVNLEKVGVSAFHEVPAVANVDGTFSGNLGGGQLDASAKDFMLHLAALFPEPWRFRSANARLFWKWDDEAFTLGSHLMKVEGDVGRLGGDMLIRLMHDHDKESYMDLRVGLEDGDGSYTPQFLPTVLPEMNKDLAHWLASAIKGGRVEQGYFQWQGSLKKGSAPEDHAMSLYFKVHDGELDYQPGWPALSQAEGEVLVEDSGVRIRAQSGRILQSQVRDVQVDIPHVPKGEVAHLHVDGDVDSSLGDGLKILQDSPLGVQQVFAGWEGEGPLKGHLNLDIPLAKEQAKQARVVVDFATEGARLKIAKPSLELAQLKGDFRYDTNSGLSAKGLSAQALGSRVSGSIRAEGGPGKPRTRVLVGGQVALKNLLDWGGVKQAVPAAGRLPFQLDLLLDGHDSQLQVNSDLKGLAIDLPAPFGKAADETRASDWRMTLEGPERRYWANYDKVASLAYAAPADKPLGGRGTLRLGGDPALLPNWTGVQVRGSLDTLDVEQWQAVLKKYGIGSVPSDNQGLLRGADLQIGHFRGFGASLDNFKLDLARVSGGWQLGVDSAPLAGQAVFPDSGQRPIQINLARLDLPKNPTNDLAAAPTIAPDPLEKVDPRSIPAMDVAIRQISQGGKPIGAWSFNVRPTTSGIAFNSLKLDLRGLKVGGTLRWEGPVGSTRSTFQGRLEGKNLADVLKAWDFAPTATSDRFSLDIDGNWPGSPAYISLRRFGGRLEADMRKGQFVDVEGSAQALRVFGLLNFNAINRRLRLDFSDLFGKGLSYDRVQGVLGATNGVYLTREPIRLTGPSSNIEMNGTLDLAHDQIDAKLLVTLPLTNNLPLAALIVGAPAVGGALFVVDKLLGDRVARFASVQYRVKGPWQNPEIAFDKPFEKPR</sequence>
<dbReference type="InterPro" id="IPR025263">
    <property type="entry name" value="YhdP_central"/>
</dbReference>
<keyword evidence="1" id="KW-0812">Transmembrane</keyword>